<comment type="caution">
    <text evidence="2">The sequence shown here is derived from an EMBL/GenBank/DDBJ whole genome shotgun (WGS) entry which is preliminary data.</text>
</comment>
<keyword evidence="3" id="KW-1185">Reference proteome</keyword>
<accession>A0ABD2CHN9</accession>
<dbReference type="AlphaFoldDB" id="A0ABD2CHN9"/>
<evidence type="ECO:0000313" key="2">
    <source>
        <dbReference type="EMBL" id="KAL2744590.1"/>
    </source>
</evidence>
<reference evidence="2 3" key="1">
    <citation type="journal article" date="2024" name="Ann. Entomol. Soc. Am.">
        <title>Genomic analyses of the southern and eastern yellowjacket wasps (Hymenoptera: Vespidae) reveal evolutionary signatures of social life.</title>
        <authorList>
            <person name="Catto M.A."/>
            <person name="Caine P.B."/>
            <person name="Orr S.E."/>
            <person name="Hunt B.G."/>
            <person name="Goodisman M.A.D."/>
        </authorList>
    </citation>
    <scope>NUCLEOTIDE SEQUENCE [LARGE SCALE GENOMIC DNA]</scope>
    <source>
        <strain evidence="2">232</strain>
        <tissue evidence="2">Head and thorax</tissue>
    </source>
</reference>
<evidence type="ECO:0000313" key="3">
    <source>
        <dbReference type="Proteomes" id="UP001607303"/>
    </source>
</evidence>
<evidence type="ECO:0000256" key="1">
    <source>
        <dbReference type="SAM" id="MobiDB-lite"/>
    </source>
</evidence>
<sequence>MDMEKKRKEKTRQTPAKPEYENRAGFFGTRRRRPAQKPTPMSPTHGTHPKESIIIKKMLEKSLKRAAIRSVILVSHKISM</sequence>
<protein>
    <submittedName>
        <fullName evidence="2">Uncharacterized protein</fullName>
    </submittedName>
</protein>
<name>A0ABD2CHN9_VESMC</name>
<dbReference type="Proteomes" id="UP001607303">
    <property type="component" value="Unassembled WGS sequence"/>
</dbReference>
<organism evidence="2 3">
    <name type="scientific">Vespula maculifrons</name>
    <name type="common">Eastern yellow jacket</name>
    <name type="synonym">Wasp</name>
    <dbReference type="NCBI Taxonomy" id="7453"/>
    <lineage>
        <taxon>Eukaryota</taxon>
        <taxon>Metazoa</taxon>
        <taxon>Ecdysozoa</taxon>
        <taxon>Arthropoda</taxon>
        <taxon>Hexapoda</taxon>
        <taxon>Insecta</taxon>
        <taxon>Pterygota</taxon>
        <taxon>Neoptera</taxon>
        <taxon>Endopterygota</taxon>
        <taxon>Hymenoptera</taxon>
        <taxon>Apocrita</taxon>
        <taxon>Aculeata</taxon>
        <taxon>Vespoidea</taxon>
        <taxon>Vespidae</taxon>
        <taxon>Vespinae</taxon>
        <taxon>Vespula</taxon>
    </lineage>
</organism>
<proteinExistence type="predicted"/>
<dbReference type="EMBL" id="JAYRBN010000050">
    <property type="protein sequence ID" value="KAL2744590.1"/>
    <property type="molecule type" value="Genomic_DNA"/>
</dbReference>
<gene>
    <name evidence="2" type="ORF">V1477_007132</name>
</gene>
<feature type="region of interest" description="Disordered" evidence="1">
    <location>
        <begin position="1"/>
        <end position="51"/>
    </location>
</feature>